<keyword evidence="3" id="KW-1185">Reference proteome</keyword>
<keyword evidence="1" id="KW-0472">Membrane</keyword>
<name>A0AA95MMB7_9BACI</name>
<feature type="transmembrane region" description="Helical" evidence="1">
    <location>
        <begin position="73"/>
        <end position="98"/>
    </location>
</feature>
<evidence type="ECO:0000313" key="3">
    <source>
        <dbReference type="Proteomes" id="UP001178288"/>
    </source>
</evidence>
<dbReference type="AlphaFoldDB" id="A0AA95MMB7"/>
<evidence type="ECO:0008006" key="4">
    <source>
        <dbReference type="Google" id="ProtNLM"/>
    </source>
</evidence>
<dbReference type="Proteomes" id="UP001178288">
    <property type="component" value="Chromosome"/>
</dbReference>
<keyword evidence="1" id="KW-0812">Transmembrane</keyword>
<feature type="transmembrane region" description="Helical" evidence="1">
    <location>
        <begin position="45"/>
        <end position="66"/>
    </location>
</feature>
<dbReference type="KEGG" id="nnv:QNH39_01670"/>
<keyword evidence="1" id="KW-1133">Transmembrane helix</keyword>
<protein>
    <recommendedName>
        <fullName evidence="4">DUF4190 domain-containing protein</fullName>
    </recommendedName>
</protein>
<evidence type="ECO:0000256" key="1">
    <source>
        <dbReference type="SAM" id="Phobius"/>
    </source>
</evidence>
<gene>
    <name evidence="2" type="ORF">QNH39_01670</name>
</gene>
<organism evidence="2 3">
    <name type="scientific">Neobacillus novalis</name>
    <dbReference type="NCBI Taxonomy" id="220687"/>
    <lineage>
        <taxon>Bacteria</taxon>
        <taxon>Bacillati</taxon>
        <taxon>Bacillota</taxon>
        <taxon>Bacilli</taxon>
        <taxon>Bacillales</taxon>
        <taxon>Bacillaceae</taxon>
        <taxon>Neobacillus</taxon>
    </lineage>
</organism>
<accession>A0AA95MMB7</accession>
<sequence>MELGIKLKGGGQRLPTISGFLSFLIALISLAGLNVALLMKVPVFPGIFIVQLPIVGFFLGLFGLIARRRSRLYAIWGLALCTFLLLFTLLMIIASLSINPKP</sequence>
<feature type="transmembrane region" description="Helical" evidence="1">
    <location>
        <begin position="20"/>
        <end position="39"/>
    </location>
</feature>
<reference evidence="2" key="1">
    <citation type="submission" date="2023-05" db="EMBL/GenBank/DDBJ databases">
        <title>Comparative genomics of Bacillaceae isolates and their secondary metabolite potential.</title>
        <authorList>
            <person name="Song L."/>
            <person name="Nielsen L.J."/>
            <person name="Mohite O."/>
            <person name="Xu X."/>
            <person name="Weber T."/>
            <person name="Kovacs A.T."/>
        </authorList>
    </citation>
    <scope>NUCLEOTIDE SEQUENCE</scope>
    <source>
        <strain evidence="2">XLM17</strain>
    </source>
</reference>
<evidence type="ECO:0000313" key="2">
    <source>
        <dbReference type="EMBL" id="WHY86629.1"/>
    </source>
</evidence>
<dbReference type="RefSeq" id="WP_066095174.1">
    <property type="nucleotide sequence ID" value="NZ_CP126114.1"/>
</dbReference>
<dbReference type="EMBL" id="CP126114">
    <property type="protein sequence ID" value="WHY86629.1"/>
    <property type="molecule type" value="Genomic_DNA"/>
</dbReference>
<proteinExistence type="predicted"/>